<evidence type="ECO:0000256" key="4">
    <source>
        <dbReference type="SAM" id="SignalP"/>
    </source>
</evidence>
<feature type="domain" description="Pectinesterase catalytic" evidence="5">
    <location>
        <begin position="24"/>
        <end position="189"/>
    </location>
</feature>
<keyword evidence="3" id="KW-0063">Aspartyl esterase</keyword>
<keyword evidence="7" id="KW-1185">Reference proteome</keyword>
<dbReference type="Gene3D" id="2.160.20.10">
    <property type="entry name" value="Single-stranded right-handed beta-helix, Pectin lyase-like"/>
    <property type="match status" value="1"/>
</dbReference>
<comment type="caution">
    <text evidence="6">The sequence shown here is derived from an EMBL/GenBank/DDBJ whole genome shotgun (WGS) entry which is preliminary data.</text>
</comment>
<evidence type="ECO:0000256" key="1">
    <source>
        <dbReference type="ARBA" id="ARBA00008891"/>
    </source>
</evidence>
<gene>
    <name evidence="6" type="ORF">JCM21142_62442</name>
</gene>
<dbReference type="AlphaFoldDB" id="W7YH71"/>
<dbReference type="SUPFAM" id="SSF51126">
    <property type="entry name" value="Pectin lyase-like"/>
    <property type="match status" value="1"/>
</dbReference>
<dbReference type="RefSeq" id="WP_161636269.1">
    <property type="nucleotide sequence ID" value="NZ_BAMD01000030.1"/>
</dbReference>
<proteinExistence type="inferred from homology"/>
<comment type="similarity">
    <text evidence="1">Belongs to the pectinesterase family.</text>
</comment>
<reference evidence="6 7" key="1">
    <citation type="journal article" date="2014" name="Genome Announc.">
        <title>Draft Genome Sequence of Cytophaga fermentans JCM 21142T, a Facultative Anaerobe Isolated from Marine Mud.</title>
        <authorList>
            <person name="Starns D."/>
            <person name="Oshima K."/>
            <person name="Suda W."/>
            <person name="Iino T."/>
            <person name="Yuki M."/>
            <person name="Inoue J."/>
            <person name="Kitamura K."/>
            <person name="Iida T."/>
            <person name="Darby A."/>
            <person name="Hattori M."/>
            <person name="Ohkuma M."/>
        </authorList>
    </citation>
    <scope>NUCLEOTIDE SEQUENCE [LARGE SCALE GENOMIC DNA]</scope>
    <source>
        <strain evidence="6 7">JCM 21142</strain>
    </source>
</reference>
<dbReference type="GO" id="GO:0042545">
    <property type="term" value="P:cell wall modification"/>
    <property type="evidence" value="ECO:0007669"/>
    <property type="project" value="InterPro"/>
</dbReference>
<feature type="signal peptide" evidence="4">
    <location>
        <begin position="1"/>
        <end position="19"/>
    </location>
</feature>
<dbReference type="InterPro" id="IPR000070">
    <property type="entry name" value="Pectinesterase_cat"/>
</dbReference>
<evidence type="ECO:0000256" key="3">
    <source>
        <dbReference type="ARBA" id="ARBA00023085"/>
    </source>
</evidence>
<accession>W7YH71</accession>
<dbReference type="PANTHER" id="PTHR31321:SF57">
    <property type="entry name" value="PECTINESTERASE 53-RELATED"/>
    <property type="match status" value="1"/>
</dbReference>
<evidence type="ECO:0000259" key="5">
    <source>
        <dbReference type="Pfam" id="PF01095"/>
    </source>
</evidence>
<dbReference type="EMBL" id="BAMD01000030">
    <property type="protein sequence ID" value="GAF03761.1"/>
    <property type="molecule type" value="Genomic_DNA"/>
</dbReference>
<dbReference type="Pfam" id="PF01095">
    <property type="entry name" value="Pectinesterase"/>
    <property type="match status" value="1"/>
</dbReference>
<dbReference type="eggNOG" id="COG4677">
    <property type="taxonomic scope" value="Bacteria"/>
</dbReference>
<dbReference type="GO" id="GO:0030599">
    <property type="term" value="F:pectinesterase activity"/>
    <property type="evidence" value="ECO:0007669"/>
    <property type="project" value="InterPro"/>
</dbReference>
<dbReference type="InterPro" id="IPR011050">
    <property type="entry name" value="Pectin_lyase_fold/virulence"/>
</dbReference>
<evidence type="ECO:0000313" key="6">
    <source>
        <dbReference type="EMBL" id="GAF03761.1"/>
    </source>
</evidence>
<dbReference type="PANTHER" id="PTHR31321">
    <property type="entry name" value="ACYL-COA THIOESTER HYDROLASE YBHC-RELATED"/>
    <property type="match status" value="1"/>
</dbReference>
<dbReference type="OrthoDB" id="9804686at2"/>
<organism evidence="6 7">
    <name type="scientific">Saccharicrinis fermentans DSM 9555 = JCM 21142</name>
    <dbReference type="NCBI Taxonomy" id="869213"/>
    <lineage>
        <taxon>Bacteria</taxon>
        <taxon>Pseudomonadati</taxon>
        <taxon>Bacteroidota</taxon>
        <taxon>Bacteroidia</taxon>
        <taxon>Marinilabiliales</taxon>
        <taxon>Marinilabiliaceae</taxon>
        <taxon>Saccharicrinis</taxon>
    </lineage>
</organism>
<name>W7YH71_9BACT</name>
<dbReference type="InterPro" id="IPR012334">
    <property type="entry name" value="Pectin_lyas_fold"/>
</dbReference>
<sequence length="428" mass="49148">MRLICCVLTLLFLSQTLWADIYADMVVAKDGSGDYISISEAVEDLPYYNYQRIVVLVKNGVYNEKIRLECDYITIRGESRDSTIIQYAQLREDWQQKKDHIGPAVINIHADDIILDNLTIRNTQPKIGPHAFAILGKGTRTIIVNCNVTSNGGDTVSLWNHKTGMYYHHNCYFEGAVDFVCPRGWCYISNSIFNELKNTAAIWHAAPGNQKQKMVLKACRFLGLDSFYLARHHYDAQFYFIGCEFSSFLRDKNIERVRYPNRPEKNRPYLYGDRYYFYHCKREGGNYSWFADNLNVASLGPDTIDPEWTFDGQWNPIDTANLYLDKVEYEGDCMYLWFDEIVMPVGDLKVVSAFGKLYSYASGAGSERLKLMRDSEEVLGDMQGKVYVCSGNVQSVKATVKAKYLFSSDDTGVLQVTIERDNELTDRR</sequence>
<evidence type="ECO:0000256" key="2">
    <source>
        <dbReference type="ARBA" id="ARBA00022801"/>
    </source>
</evidence>
<keyword evidence="4" id="KW-0732">Signal</keyword>
<evidence type="ECO:0000313" key="7">
    <source>
        <dbReference type="Proteomes" id="UP000019402"/>
    </source>
</evidence>
<protein>
    <submittedName>
        <fullName evidence="6">Pectinesterase A</fullName>
    </submittedName>
</protein>
<dbReference type="Proteomes" id="UP000019402">
    <property type="component" value="Unassembled WGS sequence"/>
</dbReference>
<dbReference type="STRING" id="869213.GCA_000517085_04740"/>
<keyword evidence="2" id="KW-0378">Hydrolase</keyword>
<feature type="chain" id="PRO_5011111231" evidence="4">
    <location>
        <begin position="20"/>
        <end position="428"/>
    </location>
</feature>